<dbReference type="RefSeq" id="WP_162088012.1">
    <property type="nucleotide sequence ID" value="NZ_CAJIMS010000001.1"/>
</dbReference>
<dbReference type="AlphaFoldDB" id="A0A9N8MGV5"/>
<gene>
    <name evidence="1" type="ORF">CHRY9390_01627</name>
</gene>
<evidence type="ECO:0000313" key="1">
    <source>
        <dbReference type="EMBL" id="CAD7807214.1"/>
    </source>
</evidence>
<dbReference type="Proteomes" id="UP000662618">
    <property type="component" value="Unassembled WGS sequence"/>
</dbReference>
<proteinExistence type="predicted"/>
<comment type="caution">
    <text evidence="1">The sequence shown here is derived from an EMBL/GenBank/DDBJ whole genome shotgun (WGS) entry which is preliminary data.</text>
</comment>
<accession>A0A9N8MGV5</accession>
<sequence>MKQLIGFFTLFYIYSCANCKEYTKGNAEEECFIVVETLPTPNTVFFKINGHDPITQKQKTCESDRRWWNQYNNEIELGDTIIKKKGELTFNIHKKDTVISHEWQCYEN</sequence>
<evidence type="ECO:0000313" key="2">
    <source>
        <dbReference type="Proteomes" id="UP000662618"/>
    </source>
</evidence>
<reference evidence="1" key="1">
    <citation type="submission" date="2020-12" db="EMBL/GenBank/DDBJ databases">
        <authorList>
            <person name="Rodrigo-Torres L."/>
            <person name="Arahal R. D."/>
            <person name="Lucena T."/>
        </authorList>
    </citation>
    <scope>NUCLEOTIDE SEQUENCE</scope>
    <source>
        <strain evidence="1">CECT 9390</strain>
    </source>
</reference>
<dbReference type="EMBL" id="CAJIMS010000001">
    <property type="protein sequence ID" value="CAD7807214.1"/>
    <property type="molecule type" value="Genomic_DNA"/>
</dbReference>
<keyword evidence="2" id="KW-1185">Reference proteome</keyword>
<protein>
    <submittedName>
        <fullName evidence="1">Uncharacterized protein</fullName>
    </submittedName>
</protein>
<name>A0A9N8MGV5_9FLAO</name>
<organism evidence="1 2">
    <name type="scientific">Chryseobacterium aquaeductus</name>
    <dbReference type="NCBI Taxonomy" id="2675056"/>
    <lineage>
        <taxon>Bacteria</taxon>
        <taxon>Pseudomonadati</taxon>
        <taxon>Bacteroidota</taxon>
        <taxon>Flavobacteriia</taxon>
        <taxon>Flavobacteriales</taxon>
        <taxon>Weeksellaceae</taxon>
        <taxon>Chryseobacterium group</taxon>
        <taxon>Chryseobacterium</taxon>
    </lineage>
</organism>